<feature type="compositionally biased region" description="Basic residues" evidence="1">
    <location>
        <begin position="1"/>
        <end position="11"/>
    </location>
</feature>
<organism evidence="2 3">
    <name type="scientific">Talaromyces rugulosus</name>
    <name type="common">Penicillium rugulosum</name>
    <dbReference type="NCBI Taxonomy" id="121627"/>
    <lineage>
        <taxon>Eukaryota</taxon>
        <taxon>Fungi</taxon>
        <taxon>Dikarya</taxon>
        <taxon>Ascomycota</taxon>
        <taxon>Pezizomycotina</taxon>
        <taxon>Eurotiomycetes</taxon>
        <taxon>Eurotiomycetidae</taxon>
        <taxon>Eurotiales</taxon>
        <taxon>Trichocomaceae</taxon>
        <taxon>Talaromyces</taxon>
        <taxon>Talaromyces sect. Islandici</taxon>
    </lineage>
</organism>
<reference evidence="3" key="1">
    <citation type="submission" date="2020-06" db="EMBL/GenBank/DDBJ databases">
        <title>A chromosome-scale genome assembly of Talaromyces rugulosus W13939.</title>
        <authorList>
            <person name="Wang B."/>
            <person name="Guo L."/>
            <person name="Ye K."/>
            <person name="Wang L."/>
        </authorList>
    </citation>
    <scope>NUCLEOTIDE SEQUENCE [LARGE SCALE GENOMIC DNA]</scope>
    <source>
        <strain evidence="3">W13939</strain>
    </source>
</reference>
<dbReference type="AlphaFoldDB" id="A0A7H8RB02"/>
<dbReference type="EMBL" id="CP055902">
    <property type="protein sequence ID" value="QKX63178.1"/>
    <property type="molecule type" value="Genomic_DNA"/>
</dbReference>
<keyword evidence="3" id="KW-1185">Reference proteome</keyword>
<evidence type="ECO:0008006" key="4">
    <source>
        <dbReference type="Google" id="ProtNLM"/>
    </source>
</evidence>
<evidence type="ECO:0000256" key="1">
    <source>
        <dbReference type="SAM" id="MobiDB-lite"/>
    </source>
</evidence>
<gene>
    <name evidence="2" type="ORF">TRUGW13939_10347</name>
</gene>
<dbReference type="Gene3D" id="1.10.510.10">
    <property type="entry name" value="Transferase(Phosphotransferase) domain 1"/>
    <property type="match status" value="1"/>
</dbReference>
<evidence type="ECO:0000313" key="2">
    <source>
        <dbReference type="EMBL" id="QKX63178.1"/>
    </source>
</evidence>
<accession>A0A7H8RB02</accession>
<dbReference type="Proteomes" id="UP000509510">
    <property type="component" value="Chromosome V"/>
</dbReference>
<proteinExistence type="predicted"/>
<dbReference type="KEGG" id="trg:TRUGW13939_10347"/>
<sequence>MSSIKEKHKTAWRFGDRANEHASTPPVPPIPSTEKVQGHEQLQLPSHSGIKPKTQGVLSPTSQSTSKPFRDLPTSAVTGPIVPAEQSYLQPNLQHEAPWKTFEKVYECDLAGTVVVAVRRAQPVHVHAIRAFASRDADELYYKFRHLQHENVMRAMHCFTTKDAFYAEFEHFPLSLEQVIACKYFPDEQQLAMILRQVCFFLFHLETIADNSKVIDGLLFLCGHDMKHTSLNRFNILMNLDGRVQIGIFPQFHRWKALLRNFAGGLEHCRSRLPGDNPRDDALAVGTIGMQLMEKGAQNGIISDLSNFRRWPHTSVAVQFILMASSVDSLEGLRRASNTPPLK</sequence>
<dbReference type="OrthoDB" id="4062651at2759"/>
<dbReference type="InterPro" id="IPR011009">
    <property type="entry name" value="Kinase-like_dom_sf"/>
</dbReference>
<protein>
    <recommendedName>
        <fullName evidence="4">Protein kinase domain-containing protein</fullName>
    </recommendedName>
</protein>
<dbReference type="GeneID" id="55997827"/>
<dbReference type="RefSeq" id="XP_035349352.1">
    <property type="nucleotide sequence ID" value="XM_035493459.1"/>
</dbReference>
<feature type="compositionally biased region" description="Polar residues" evidence="1">
    <location>
        <begin position="56"/>
        <end position="67"/>
    </location>
</feature>
<feature type="region of interest" description="Disordered" evidence="1">
    <location>
        <begin position="1"/>
        <end position="76"/>
    </location>
</feature>
<evidence type="ECO:0000313" key="3">
    <source>
        <dbReference type="Proteomes" id="UP000509510"/>
    </source>
</evidence>
<dbReference type="SUPFAM" id="SSF56112">
    <property type="entry name" value="Protein kinase-like (PK-like)"/>
    <property type="match status" value="1"/>
</dbReference>
<name>A0A7H8RB02_TALRU</name>